<name>A0ABW3KDJ2_9BACT</name>
<keyword evidence="3" id="KW-1185">Reference proteome</keyword>
<dbReference type="Proteomes" id="UP001597112">
    <property type="component" value="Unassembled WGS sequence"/>
</dbReference>
<evidence type="ECO:0000313" key="2">
    <source>
        <dbReference type="EMBL" id="MFD1003485.1"/>
    </source>
</evidence>
<dbReference type="Pfam" id="PF00196">
    <property type="entry name" value="GerE"/>
    <property type="match status" value="1"/>
</dbReference>
<protein>
    <submittedName>
        <fullName evidence="2">Response regulator transcription factor</fullName>
    </submittedName>
</protein>
<sequence>MKKVDITDKQFEVLQLIAEGYNSEEIAKKLGNSKKTIDAIRIEMLNRFQVKNAAHLVAYAFRKKWLK</sequence>
<dbReference type="SMART" id="SM00421">
    <property type="entry name" value="HTH_LUXR"/>
    <property type="match status" value="1"/>
</dbReference>
<feature type="domain" description="HTH luxR-type" evidence="1">
    <location>
        <begin position="1"/>
        <end position="64"/>
    </location>
</feature>
<dbReference type="RefSeq" id="WP_377586238.1">
    <property type="nucleotide sequence ID" value="NZ_JBHTKA010000016.1"/>
</dbReference>
<accession>A0ABW3KDJ2</accession>
<dbReference type="InterPro" id="IPR016032">
    <property type="entry name" value="Sig_transdc_resp-reg_C-effctor"/>
</dbReference>
<dbReference type="Gene3D" id="1.10.10.10">
    <property type="entry name" value="Winged helix-like DNA-binding domain superfamily/Winged helix DNA-binding domain"/>
    <property type="match status" value="1"/>
</dbReference>
<organism evidence="2 3">
    <name type="scientific">Ohtaekwangia kribbensis</name>
    <dbReference type="NCBI Taxonomy" id="688913"/>
    <lineage>
        <taxon>Bacteria</taxon>
        <taxon>Pseudomonadati</taxon>
        <taxon>Bacteroidota</taxon>
        <taxon>Cytophagia</taxon>
        <taxon>Cytophagales</taxon>
        <taxon>Fulvivirgaceae</taxon>
        <taxon>Ohtaekwangia</taxon>
    </lineage>
</organism>
<evidence type="ECO:0000259" key="1">
    <source>
        <dbReference type="PROSITE" id="PS50043"/>
    </source>
</evidence>
<proteinExistence type="predicted"/>
<dbReference type="SUPFAM" id="SSF46894">
    <property type="entry name" value="C-terminal effector domain of the bipartite response regulators"/>
    <property type="match status" value="1"/>
</dbReference>
<dbReference type="CDD" id="cd06170">
    <property type="entry name" value="LuxR_C_like"/>
    <property type="match status" value="1"/>
</dbReference>
<dbReference type="EMBL" id="JBHTKA010000016">
    <property type="protein sequence ID" value="MFD1003485.1"/>
    <property type="molecule type" value="Genomic_DNA"/>
</dbReference>
<dbReference type="InterPro" id="IPR000792">
    <property type="entry name" value="Tscrpt_reg_LuxR_C"/>
</dbReference>
<dbReference type="PRINTS" id="PR00038">
    <property type="entry name" value="HTHLUXR"/>
</dbReference>
<comment type="caution">
    <text evidence="2">The sequence shown here is derived from an EMBL/GenBank/DDBJ whole genome shotgun (WGS) entry which is preliminary data.</text>
</comment>
<reference evidence="3" key="1">
    <citation type="journal article" date="2019" name="Int. J. Syst. Evol. Microbiol.">
        <title>The Global Catalogue of Microorganisms (GCM) 10K type strain sequencing project: providing services to taxonomists for standard genome sequencing and annotation.</title>
        <authorList>
            <consortium name="The Broad Institute Genomics Platform"/>
            <consortium name="The Broad Institute Genome Sequencing Center for Infectious Disease"/>
            <person name="Wu L."/>
            <person name="Ma J."/>
        </authorList>
    </citation>
    <scope>NUCLEOTIDE SEQUENCE [LARGE SCALE GENOMIC DNA]</scope>
    <source>
        <strain evidence="3">CCUG 58938</strain>
    </source>
</reference>
<gene>
    <name evidence="2" type="ORF">ACFQ21_29440</name>
</gene>
<evidence type="ECO:0000313" key="3">
    <source>
        <dbReference type="Proteomes" id="UP001597112"/>
    </source>
</evidence>
<dbReference type="InterPro" id="IPR036388">
    <property type="entry name" value="WH-like_DNA-bd_sf"/>
</dbReference>
<dbReference type="PROSITE" id="PS50043">
    <property type="entry name" value="HTH_LUXR_2"/>
    <property type="match status" value="1"/>
</dbReference>